<dbReference type="Proteomes" id="UP000707477">
    <property type="component" value="Unassembled WGS sequence"/>
</dbReference>
<dbReference type="Pfam" id="PF13508">
    <property type="entry name" value="Acetyltransf_7"/>
    <property type="match status" value="1"/>
</dbReference>
<keyword evidence="2" id="KW-0012">Acyltransferase</keyword>
<dbReference type="PANTHER" id="PTHR43800">
    <property type="entry name" value="PEPTIDYL-LYSINE N-ACETYLTRANSFERASE YJAB"/>
    <property type="match status" value="1"/>
</dbReference>
<keyword evidence="5" id="KW-1185">Reference proteome</keyword>
<dbReference type="RefSeq" id="WP_168850153.1">
    <property type="nucleotide sequence ID" value="NZ_JAAVSD010000030.1"/>
</dbReference>
<feature type="domain" description="N-acetyltransferase" evidence="3">
    <location>
        <begin position="3"/>
        <end position="142"/>
    </location>
</feature>
<dbReference type="PROSITE" id="PS51186">
    <property type="entry name" value="GNAT"/>
    <property type="match status" value="1"/>
</dbReference>
<dbReference type="PANTHER" id="PTHR43800:SF1">
    <property type="entry name" value="PEPTIDYL-LYSINE N-ACETYLTRANSFERASE YJAB"/>
    <property type="match status" value="1"/>
</dbReference>
<dbReference type="SUPFAM" id="SSF55729">
    <property type="entry name" value="Acyl-CoA N-acyltransferases (Nat)"/>
    <property type="match status" value="1"/>
</dbReference>
<dbReference type="InterPro" id="IPR000182">
    <property type="entry name" value="GNAT_dom"/>
</dbReference>
<dbReference type="EMBL" id="JAAVSD010000030">
    <property type="protein sequence ID" value="NLR30436.1"/>
    <property type="molecule type" value="Genomic_DNA"/>
</dbReference>
<evidence type="ECO:0000313" key="5">
    <source>
        <dbReference type="Proteomes" id="UP000707477"/>
    </source>
</evidence>
<comment type="caution">
    <text evidence="4">The sequence shown here is derived from an EMBL/GenBank/DDBJ whole genome shotgun (WGS) entry which is preliminary data.</text>
</comment>
<sequence>MLVTPQVATPADYAELAAIWTRSVQATHHFLAPADRDDIQRHLPEYFDQVDLYKWQVAGQTVGFSGTAGTELVMLFLDPPYFRHGYGQAIFHALMRKPGIQTVSVNEQNPGALAFYQRQGFQIVSRAAVDEAGRPYPILNLERQA</sequence>
<dbReference type="Gene3D" id="3.40.630.30">
    <property type="match status" value="1"/>
</dbReference>
<evidence type="ECO:0000256" key="2">
    <source>
        <dbReference type="ARBA" id="ARBA00023315"/>
    </source>
</evidence>
<evidence type="ECO:0000313" key="4">
    <source>
        <dbReference type="EMBL" id="NLR30436.1"/>
    </source>
</evidence>
<proteinExistence type="predicted"/>
<name>A0ABX1L5U3_9LACO</name>
<gene>
    <name evidence="4" type="ORF">HEQ44_09560</name>
</gene>
<evidence type="ECO:0000256" key="1">
    <source>
        <dbReference type="ARBA" id="ARBA00022679"/>
    </source>
</evidence>
<reference evidence="4 5" key="1">
    <citation type="submission" date="2020-03" db="EMBL/GenBank/DDBJ databases">
        <authorList>
            <person name="Zhang Z."/>
            <person name="Guo Z."/>
            <person name="Hou Q."/>
            <person name="Shen X."/>
        </authorList>
    </citation>
    <scope>NUCLEOTIDE SEQUENCE [LARGE SCALE GENOMIC DNA]</scope>
    <source>
        <strain evidence="4 5">HBUAS51329</strain>
    </source>
</reference>
<organism evidence="4 5">
    <name type="scientific">Levilactobacillus tujiorum</name>
    <dbReference type="NCBI Taxonomy" id="2912243"/>
    <lineage>
        <taxon>Bacteria</taxon>
        <taxon>Bacillati</taxon>
        <taxon>Bacillota</taxon>
        <taxon>Bacilli</taxon>
        <taxon>Lactobacillales</taxon>
        <taxon>Lactobacillaceae</taxon>
        <taxon>Levilactobacillus</taxon>
    </lineage>
</organism>
<protein>
    <submittedName>
        <fullName evidence="4">GNAT family N-acetyltransferase</fullName>
    </submittedName>
</protein>
<evidence type="ECO:0000259" key="3">
    <source>
        <dbReference type="PROSITE" id="PS51186"/>
    </source>
</evidence>
<accession>A0ABX1L5U3</accession>
<keyword evidence="1" id="KW-0808">Transferase</keyword>
<dbReference type="InterPro" id="IPR016181">
    <property type="entry name" value="Acyl_CoA_acyltransferase"/>
</dbReference>